<evidence type="ECO:0000313" key="12">
    <source>
        <dbReference type="Proteomes" id="UP000019102"/>
    </source>
</evidence>
<evidence type="ECO:0000256" key="6">
    <source>
        <dbReference type="ARBA" id="ARBA00007389"/>
    </source>
</evidence>
<accession>W4VFK2</accession>
<evidence type="ECO:0000313" key="11">
    <source>
        <dbReference type="EMBL" id="GAE91967.1"/>
    </source>
</evidence>
<protein>
    <recommendedName>
        <fullName evidence="7">mannonate dehydratase</fullName>
        <ecNumber evidence="7">4.2.1.8</ecNumber>
    </recommendedName>
</protein>
<evidence type="ECO:0000256" key="5">
    <source>
        <dbReference type="ARBA" id="ARBA00004892"/>
    </source>
</evidence>
<comment type="pathway">
    <text evidence="5">Carbohydrate metabolism; pentose and glucuronate interconversion.</text>
</comment>
<evidence type="ECO:0000256" key="8">
    <source>
        <dbReference type="ARBA" id="ARBA00023004"/>
    </source>
</evidence>
<sequence length="158" mass="18356">MGNFWFARIVTTQDQLREIIKLVPSEYNGITLCSGALGARKDNDIVAMIHDFKNRIHFAHIRNVKLFDNGDFIETSHRTQDGSVPIDQIVKAYHDIGFDGYVRPDHGRHIWEEQCRPGYGLYDRALGIMYLWGGLWDAYNNYNGKDVQYVTNQLEFKK</sequence>
<dbReference type="GO" id="GO:0042840">
    <property type="term" value="P:D-glucuronate catabolic process"/>
    <property type="evidence" value="ECO:0007669"/>
    <property type="project" value="TreeGrafter"/>
</dbReference>
<comment type="similarity">
    <text evidence="6">Belongs to the mannonate dehydratase family.</text>
</comment>
<proteinExistence type="inferred from homology"/>
<dbReference type="Pfam" id="PF03786">
    <property type="entry name" value="UxuA"/>
    <property type="match status" value="1"/>
</dbReference>
<dbReference type="GO" id="GO:0008198">
    <property type="term" value="F:ferrous iron binding"/>
    <property type="evidence" value="ECO:0007669"/>
    <property type="project" value="TreeGrafter"/>
</dbReference>
<comment type="catalytic activity">
    <reaction evidence="1">
        <text>D-mannonate = 2-dehydro-3-deoxy-D-gluconate + H2O</text>
        <dbReference type="Rhea" id="RHEA:20097"/>
        <dbReference type="ChEBI" id="CHEBI:15377"/>
        <dbReference type="ChEBI" id="CHEBI:17767"/>
        <dbReference type="ChEBI" id="CHEBI:57990"/>
        <dbReference type="EC" id="4.2.1.8"/>
    </reaction>
</comment>
<dbReference type="Gene3D" id="3.20.20.150">
    <property type="entry name" value="Divalent-metal-dependent TIM barrel enzymes"/>
    <property type="match status" value="1"/>
</dbReference>
<evidence type="ECO:0000256" key="9">
    <source>
        <dbReference type="ARBA" id="ARBA00023211"/>
    </source>
</evidence>
<keyword evidence="8" id="KW-0408">Iron</keyword>
<dbReference type="InterPro" id="IPR036237">
    <property type="entry name" value="Xyl_isomerase-like_sf"/>
</dbReference>
<evidence type="ECO:0000256" key="4">
    <source>
        <dbReference type="ARBA" id="ARBA00002713"/>
    </source>
</evidence>
<name>W4VFK2_9BACI</name>
<evidence type="ECO:0000256" key="2">
    <source>
        <dbReference type="ARBA" id="ARBA00001936"/>
    </source>
</evidence>
<dbReference type="GO" id="GO:0008927">
    <property type="term" value="F:mannonate dehydratase activity"/>
    <property type="evidence" value="ECO:0007669"/>
    <property type="project" value="UniProtKB-EC"/>
</dbReference>
<comment type="function">
    <text evidence="4">Catalyzes the dehydration of D-mannonate.</text>
</comment>
<keyword evidence="9" id="KW-0464">Manganese</keyword>
<dbReference type="GO" id="GO:0030145">
    <property type="term" value="F:manganese ion binding"/>
    <property type="evidence" value="ECO:0007669"/>
    <property type="project" value="TreeGrafter"/>
</dbReference>
<keyword evidence="12" id="KW-1185">Reference proteome</keyword>
<comment type="cofactor">
    <cofactor evidence="3">
        <name>Fe(2+)</name>
        <dbReference type="ChEBI" id="CHEBI:29033"/>
    </cofactor>
</comment>
<comment type="caution">
    <text evidence="11">The sequence shown here is derived from an EMBL/GenBank/DDBJ whole genome shotgun (WGS) entry which is preliminary data.</text>
</comment>
<dbReference type="EMBL" id="BAVS01000002">
    <property type="protein sequence ID" value="GAE91967.1"/>
    <property type="molecule type" value="Genomic_DNA"/>
</dbReference>
<evidence type="ECO:0000256" key="1">
    <source>
        <dbReference type="ARBA" id="ARBA00001794"/>
    </source>
</evidence>
<reference evidence="11 12" key="1">
    <citation type="journal article" date="2014" name="Genome Announc.">
        <title>Draft Genome Sequence of the Boron-Tolerant and Moderately Halotolerant Bacterium Gracilibacillus boraciitolerans JCM 21714T.</title>
        <authorList>
            <person name="Ahmed I."/>
            <person name="Oshima K."/>
            <person name="Suda W."/>
            <person name="Kitamura K."/>
            <person name="Iida T."/>
            <person name="Ohmori Y."/>
            <person name="Fujiwara T."/>
            <person name="Hattori M."/>
            <person name="Ohkuma M."/>
        </authorList>
    </citation>
    <scope>NUCLEOTIDE SEQUENCE [LARGE SCALE GENOMIC DNA]</scope>
    <source>
        <strain evidence="11 12">JCM 21714</strain>
    </source>
</reference>
<dbReference type="AlphaFoldDB" id="W4VFK2"/>
<dbReference type="UniPathway" id="UPA00246"/>
<dbReference type="Proteomes" id="UP000019102">
    <property type="component" value="Unassembled WGS sequence"/>
</dbReference>
<evidence type="ECO:0000256" key="10">
    <source>
        <dbReference type="ARBA" id="ARBA00023239"/>
    </source>
</evidence>
<dbReference type="EC" id="4.2.1.8" evidence="7"/>
<keyword evidence="10" id="KW-0456">Lyase</keyword>
<dbReference type="PANTHER" id="PTHR30387">
    <property type="entry name" value="MANNONATE DEHYDRATASE"/>
    <property type="match status" value="1"/>
</dbReference>
<comment type="cofactor">
    <cofactor evidence="2">
        <name>Mn(2+)</name>
        <dbReference type="ChEBI" id="CHEBI:29035"/>
    </cofactor>
</comment>
<gene>
    <name evidence="11" type="ORF">JCM21714_939</name>
</gene>
<dbReference type="eggNOG" id="COG1312">
    <property type="taxonomic scope" value="Bacteria"/>
</dbReference>
<organism evidence="11 12">
    <name type="scientific">Gracilibacillus boraciitolerans JCM 21714</name>
    <dbReference type="NCBI Taxonomy" id="1298598"/>
    <lineage>
        <taxon>Bacteria</taxon>
        <taxon>Bacillati</taxon>
        <taxon>Bacillota</taxon>
        <taxon>Bacilli</taxon>
        <taxon>Bacillales</taxon>
        <taxon>Bacillaceae</taxon>
        <taxon>Gracilibacillus</taxon>
    </lineage>
</organism>
<dbReference type="InterPro" id="IPR004628">
    <property type="entry name" value="Man_deHydtase"/>
</dbReference>
<evidence type="ECO:0000256" key="7">
    <source>
        <dbReference type="ARBA" id="ARBA00012927"/>
    </source>
</evidence>
<evidence type="ECO:0000256" key="3">
    <source>
        <dbReference type="ARBA" id="ARBA00001954"/>
    </source>
</evidence>
<dbReference type="STRING" id="1298598.JCM21714_939"/>
<dbReference type="SUPFAM" id="SSF51658">
    <property type="entry name" value="Xylose isomerase-like"/>
    <property type="match status" value="1"/>
</dbReference>
<dbReference type="PANTHER" id="PTHR30387:SF2">
    <property type="entry name" value="MANNONATE DEHYDRATASE"/>
    <property type="match status" value="1"/>
</dbReference>